<protein>
    <submittedName>
        <fullName evidence="2">Uncharacterized protein</fullName>
    </submittedName>
</protein>
<gene>
    <name evidence="2" type="ORF">BD289DRAFT_487938</name>
</gene>
<organism evidence="2 3">
    <name type="scientific">Coniella lustricola</name>
    <dbReference type="NCBI Taxonomy" id="2025994"/>
    <lineage>
        <taxon>Eukaryota</taxon>
        <taxon>Fungi</taxon>
        <taxon>Dikarya</taxon>
        <taxon>Ascomycota</taxon>
        <taxon>Pezizomycotina</taxon>
        <taxon>Sordariomycetes</taxon>
        <taxon>Sordariomycetidae</taxon>
        <taxon>Diaporthales</taxon>
        <taxon>Schizoparmaceae</taxon>
        <taxon>Coniella</taxon>
    </lineage>
</organism>
<evidence type="ECO:0000313" key="3">
    <source>
        <dbReference type="Proteomes" id="UP000241462"/>
    </source>
</evidence>
<dbReference type="OrthoDB" id="4161589at2759"/>
<dbReference type="Proteomes" id="UP000241462">
    <property type="component" value="Unassembled WGS sequence"/>
</dbReference>
<feature type="transmembrane region" description="Helical" evidence="1">
    <location>
        <begin position="18"/>
        <end position="36"/>
    </location>
</feature>
<keyword evidence="1" id="KW-0812">Transmembrane</keyword>
<evidence type="ECO:0000313" key="2">
    <source>
        <dbReference type="EMBL" id="PSR82753.1"/>
    </source>
</evidence>
<dbReference type="InParanoid" id="A0A2T3A4L9"/>
<keyword evidence="3" id="KW-1185">Reference proteome</keyword>
<reference evidence="2 3" key="1">
    <citation type="journal article" date="2018" name="Mycol. Prog.">
        <title>Coniella lustricola, a new species from submerged detritus.</title>
        <authorList>
            <person name="Raudabaugh D.B."/>
            <person name="Iturriaga T."/>
            <person name="Carver A."/>
            <person name="Mondo S."/>
            <person name="Pangilinan J."/>
            <person name="Lipzen A."/>
            <person name="He G."/>
            <person name="Amirebrahimi M."/>
            <person name="Grigoriev I.V."/>
            <person name="Miller A.N."/>
        </authorList>
    </citation>
    <scope>NUCLEOTIDE SEQUENCE [LARGE SCALE GENOMIC DNA]</scope>
    <source>
        <strain evidence="2 3">B22-T-1</strain>
    </source>
</reference>
<dbReference type="EMBL" id="KZ678471">
    <property type="protein sequence ID" value="PSR82753.1"/>
    <property type="molecule type" value="Genomic_DNA"/>
</dbReference>
<evidence type="ECO:0000256" key="1">
    <source>
        <dbReference type="SAM" id="Phobius"/>
    </source>
</evidence>
<proteinExistence type="predicted"/>
<keyword evidence="1" id="KW-0472">Membrane</keyword>
<accession>A0A2T3A4L9</accession>
<dbReference type="AlphaFoldDB" id="A0A2T3A4L9"/>
<name>A0A2T3A4L9_9PEZI</name>
<sequence length="100" mass="11588">MIFDTISTYPILPLEKLALSWLVYLSFGWYIVPSFAKLSILMRPTACQFCIQHLSYTAPIVWLSIRECTIAHRYRYRLEDIVGLLSFTLRFGTSLTGSFN</sequence>
<keyword evidence="1" id="KW-1133">Transmembrane helix</keyword>